<keyword evidence="1" id="KW-0812">Transmembrane</keyword>
<keyword evidence="1" id="KW-1133">Transmembrane helix</keyword>
<gene>
    <name evidence="2" type="ORF">A1D17_15155</name>
</gene>
<sequence>MSCAVSNSAQVAKITFGAIAYLLVIVLYVFVHDLGVSFYKERMGGFTARGVAIGITAELMFGFFIFINVVVFVLPRMALKFATIVLMVAIVLFYFLPENPVRAMAYSMLTGGMSVIALFTRSLVHRLIIRRWLRASSVTSLNS</sequence>
<evidence type="ECO:0000256" key="1">
    <source>
        <dbReference type="SAM" id="Phobius"/>
    </source>
</evidence>
<dbReference type="Proteomes" id="UP000076489">
    <property type="component" value="Unassembled WGS sequence"/>
</dbReference>
<organism evidence="2 3">
    <name type="scientific">Pseudomonas fluorescens</name>
    <dbReference type="NCBI Taxonomy" id="294"/>
    <lineage>
        <taxon>Bacteria</taxon>
        <taxon>Pseudomonadati</taxon>
        <taxon>Pseudomonadota</taxon>
        <taxon>Gammaproteobacteria</taxon>
        <taxon>Pseudomonadales</taxon>
        <taxon>Pseudomonadaceae</taxon>
        <taxon>Pseudomonas</taxon>
    </lineage>
</organism>
<feature type="transmembrane region" description="Helical" evidence="1">
    <location>
        <begin position="103"/>
        <end position="124"/>
    </location>
</feature>
<dbReference type="AlphaFoldDB" id="A0A166NJQ6"/>
<name>A0A166NJQ6_PSEFL</name>
<comment type="caution">
    <text evidence="2">The sequence shown here is derived from an EMBL/GenBank/DDBJ whole genome shotgun (WGS) entry which is preliminary data.</text>
</comment>
<dbReference type="OrthoDB" id="7023082at2"/>
<feature type="transmembrane region" description="Helical" evidence="1">
    <location>
        <begin position="12"/>
        <end position="31"/>
    </location>
</feature>
<feature type="transmembrane region" description="Helical" evidence="1">
    <location>
        <begin position="81"/>
        <end position="97"/>
    </location>
</feature>
<dbReference type="EMBL" id="LUKJ01000003">
    <property type="protein sequence ID" value="KZN17431.1"/>
    <property type="molecule type" value="Genomic_DNA"/>
</dbReference>
<proteinExistence type="predicted"/>
<feature type="transmembrane region" description="Helical" evidence="1">
    <location>
        <begin position="51"/>
        <end position="74"/>
    </location>
</feature>
<evidence type="ECO:0000313" key="2">
    <source>
        <dbReference type="EMBL" id="KZN17431.1"/>
    </source>
</evidence>
<protein>
    <submittedName>
        <fullName evidence="2">Uncharacterized protein</fullName>
    </submittedName>
</protein>
<reference evidence="3" key="1">
    <citation type="submission" date="2016-03" db="EMBL/GenBank/DDBJ databases">
        <authorList>
            <person name="Ray J."/>
            <person name="Price M."/>
            <person name="Deutschbauer A."/>
        </authorList>
    </citation>
    <scope>NUCLEOTIDE SEQUENCE [LARGE SCALE GENOMIC DNA]</scope>
    <source>
        <strain evidence="3">FW300-N1B4</strain>
    </source>
</reference>
<evidence type="ECO:0000313" key="3">
    <source>
        <dbReference type="Proteomes" id="UP000076489"/>
    </source>
</evidence>
<keyword evidence="1" id="KW-0472">Membrane</keyword>
<accession>A0A166NJQ6</accession>
<reference evidence="2 3" key="2">
    <citation type="journal article" date="2018" name="Nature">
        <title>Mutant phenotypes for thousands of bacterial genes of unknown function.</title>
        <authorList>
            <person name="Price M.N."/>
            <person name="Wetmore K.M."/>
            <person name="Waters R.J."/>
            <person name="Callaghan M."/>
            <person name="Ray J."/>
            <person name="Liu H."/>
            <person name="Kuehl J.V."/>
            <person name="Melnyk R.A."/>
            <person name="Lamson J.S."/>
            <person name="Suh Y."/>
            <person name="Carlson H.K."/>
            <person name="Esquivel Z."/>
            <person name="Sadeeshkumar H."/>
            <person name="Chakraborty R."/>
            <person name="Zane G.M."/>
            <person name="Rubin B.E."/>
            <person name="Wall J.D."/>
            <person name="Visel A."/>
            <person name="Bristow J."/>
            <person name="Blow M.J."/>
            <person name="Arkin A.P."/>
            <person name="Deutschbauer A.M."/>
        </authorList>
    </citation>
    <scope>NUCLEOTIDE SEQUENCE [LARGE SCALE GENOMIC DNA]</scope>
    <source>
        <strain evidence="2 3">FW300-N1B4</strain>
    </source>
</reference>